<organism evidence="2 3">
    <name type="scientific">Abeliophyllum distichum</name>
    <dbReference type="NCBI Taxonomy" id="126358"/>
    <lineage>
        <taxon>Eukaryota</taxon>
        <taxon>Viridiplantae</taxon>
        <taxon>Streptophyta</taxon>
        <taxon>Embryophyta</taxon>
        <taxon>Tracheophyta</taxon>
        <taxon>Spermatophyta</taxon>
        <taxon>Magnoliopsida</taxon>
        <taxon>eudicotyledons</taxon>
        <taxon>Gunneridae</taxon>
        <taxon>Pentapetalae</taxon>
        <taxon>asterids</taxon>
        <taxon>lamiids</taxon>
        <taxon>Lamiales</taxon>
        <taxon>Oleaceae</taxon>
        <taxon>Forsythieae</taxon>
        <taxon>Abeliophyllum</taxon>
    </lineage>
</organism>
<evidence type="ECO:0000313" key="3">
    <source>
        <dbReference type="Proteomes" id="UP001604336"/>
    </source>
</evidence>
<evidence type="ECO:0000256" key="1">
    <source>
        <dbReference type="SAM" id="MobiDB-lite"/>
    </source>
</evidence>
<dbReference type="Proteomes" id="UP001604336">
    <property type="component" value="Unassembled WGS sequence"/>
</dbReference>
<dbReference type="EMBL" id="JBFOLK010000003">
    <property type="protein sequence ID" value="KAL2524523.1"/>
    <property type="molecule type" value="Genomic_DNA"/>
</dbReference>
<dbReference type="AlphaFoldDB" id="A0ABD1UJ64"/>
<accession>A0ABD1UJ64</accession>
<comment type="caution">
    <text evidence="2">The sequence shown here is derived from an EMBL/GenBank/DDBJ whole genome shotgun (WGS) entry which is preliminary data.</text>
</comment>
<reference evidence="3" key="1">
    <citation type="submission" date="2024-07" db="EMBL/GenBank/DDBJ databases">
        <title>Two chromosome-level genome assemblies of Korean endemic species Abeliophyllum distichum and Forsythia ovata (Oleaceae).</title>
        <authorList>
            <person name="Jang H."/>
        </authorList>
    </citation>
    <scope>NUCLEOTIDE SEQUENCE [LARGE SCALE GENOMIC DNA]</scope>
</reference>
<gene>
    <name evidence="2" type="ORF">Adt_09577</name>
</gene>
<evidence type="ECO:0000313" key="2">
    <source>
        <dbReference type="EMBL" id="KAL2524523.1"/>
    </source>
</evidence>
<sequence length="145" mass="16875">MTFESRLEYLSQVRSNFGSINLIQGSPQSANSYNGRGNRGGRNSNFRGRSRGRGRFGRSNEVRHPCQICGLSNHTAAWCYNMFDEKYMGKGQLIRTLTQILLPILQAQVQWRIKHGMLILEPVIMLPQMRRMWIKQRSMEVRKGW</sequence>
<keyword evidence="3" id="KW-1185">Reference proteome</keyword>
<feature type="region of interest" description="Disordered" evidence="1">
    <location>
        <begin position="28"/>
        <end position="58"/>
    </location>
</feature>
<proteinExistence type="predicted"/>
<protein>
    <submittedName>
        <fullName evidence="2">Uncharacterized protein</fullName>
    </submittedName>
</protein>
<name>A0ABD1UJ64_9LAMI</name>